<comment type="subcellular location">
    <subcellularLocation>
        <location evidence="1">Nucleus</location>
    </subcellularLocation>
</comment>
<evidence type="ECO:0000259" key="3">
    <source>
        <dbReference type="Pfam" id="PF05225"/>
    </source>
</evidence>
<reference evidence="4" key="1">
    <citation type="submission" date="2019-08" db="EMBL/GenBank/DDBJ databases">
        <title>The genome of the North American firefly Photinus pyralis.</title>
        <authorList>
            <consortium name="Photinus pyralis genome working group"/>
            <person name="Fallon T.R."/>
            <person name="Sander Lower S.E."/>
            <person name="Weng J.-K."/>
        </authorList>
    </citation>
    <scope>NUCLEOTIDE SEQUENCE</scope>
    <source>
        <strain evidence="4">TRF0915ILg1</strain>
        <tissue evidence="4">Whole body</tissue>
    </source>
</reference>
<dbReference type="OrthoDB" id="6783471at2759"/>
<keyword evidence="2" id="KW-0175">Coiled coil</keyword>
<dbReference type="Gene3D" id="1.10.10.60">
    <property type="entry name" value="Homeodomain-like"/>
    <property type="match status" value="1"/>
</dbReference>
<protein>
    <recommendedName>
        <fullName evidence="3">HTH psq-type domain-containing protein</fullName>
    </recommendedName>
</protein>
<dbReference type="Pfam" id="PF05225">
    <property type="entry name" value="HTH_psq"/>
    <property type="match status" value="1"/>
</dbReference>
<dbReference type="GO" id="GO:0005634">
    <property type="term" value="C:nucleus"/>
    <property type="evidence" value="ECO:0007669"/>
    <property type="project" value="UniProtKB-SubCell"/>
</dbReference>
<evidence type="ECO:0000256" key="1">
    <source>
        <dbReference type="ARBA" id="ARBA00004123"/>
    </source>
</evidence>
<evidence type="ECO:0000256" key="2">
    <source>
        <dbReference type="SAM" id="Coils"/>
    </source>
</evidence>
<dbReference type="SUPFAM" id="SSF46689">
    <property type="entry name" value="Homeodomain-like"/>
    <property type="match status" value="1"/>
</dbReference>
<name>A0A8K0CJ22_IGNLU</name>
<dbReference type="GO" id="GO:0003677">
    <property type="term" value="F:DNA binding"/>
    <property type="evidence" value="ECO:0007669"/>
    <property type="project" value="InterPro"/>
</dbReference>
<accession>A0A8K0CJ22</accession>
<dbReference type="EMBL" id="VTPC01087135">
    <property type="protein sequence ID" value="KAF2886611.1"/>
    <property type="molecule type" value="Genomic_DNA"/>
</dbReference>
<evidence type="ECO:0000313" key="5">
    <source>
        <dbReference type="Proteomes" id="UP000801492"/>
    </source>
</evidence>
<evidence type="ECO:0000313" key="4">
    <source>
        <dbReference type="EMBL" id="KAF2886611.1"/>
    </source>
</evidence>
<dbReference type="InterPro" id="IPR007889">
    <property type="entry name" value="HTH_Psq"/>
</dbReference>
<feature type="domain" description="HTH psq-type" evidence="3">
    <location>
        <begin position="19"/>
        <end position="50"/>
    </location>
</feature>
<dbReference type="Proteomes" id="UP000801492">
    <property type="component" value="Unassembled WGS sequence"/>
</dbReference>
<sequence length="327" mass="37763">MPKTFAPGERYKRNYDERDIEQAVEAIKKGLSKKQASKEYGIPRATLQFRLSNKFKKTGHGPTPILTQDEEELLIPSYAGNEVTLEKSKQNKVVLLKVVFEEEAITVNRGLSNFILYPKTPERKGKQNTTERLAFVLTSSGWKQIQRDKEERKIKEEQEKEERKALRINKKQEREELLKTKRIPIIKKKCETETETEKAKLTNLVTVPEKSLLYDEERQNSKQFNQKVKILSDIQILPSSRTHVRNLLTVLDGETDKHCQSTLEEQVSNPFQNAVIYRELCYSCVNNINVINTGMHGGYAKVKSVMKQKKNGESCQGFSQTVGKYFF</sequence>
<dbReference type="AlphaFoldDB" id="A0A8K0CJ22"/>
<proteinExistence type="predicted"/>
<feature type="coiled-coil region" evidence="2">
    <location>
        <begin position="147"/>
        <end position="176"/>
    </location>
</feature>
<organism evidence="4 5">
    <name type="scientific">Ignelater luminosus</name>
    <name type="common">Cucubano</name>
    <name type="synonym">Pyrophorus luminosus</name>
    <dbReference type="NCBI Taxonomy" id="2038154"/>
    <lineage>
        <taxon>Eukaryota</taxon>
        <taxon>Metazoa</taxon>
        <taxon>Ecdysozoa</taxon>
        <taxon>Arthropoda</taxon>
        <taxon>Hexapoda</taxon>
        <taxon>Insecta</taxon>
        <taxon>Pterygota</taxon>
        <taxon>Neoptera</taxon>
        <taxon>Endopterygota</taxon>
        <taxon>Coleoptera</taxon>
        <taxon>Polyphaga</taxon>
        <taxon>Elateriformia</taxon>
        <taxon>Elateroidea</taxon>
        <taxon>Elateridae</taxon>
        <taxon>Agrypninae</taxon>
        <taxon>Pyrophorini</taxon>
        <taxon>Ignelater</taxon>
    </lineage>
</organism>
<comment type="caution">
    <text evidence="4">The sequence shown here is derived from an EMBL/GenBank/DDBJ whole genome shotgun (WGS) entry which is preliminary data.</text>
</comment>
<dbReference type="InterPro" id="IPR009057">
    <property type="entry name" value="Homeodomain-like_sf"/>
</dbReference>
<gene>
    <name evidence="4" type="ORF">ILUMI_19563</name>
</gene>
<keyword evidence="5" id="KW-1185">Reference proteome</keyword>